<evidence type="ECO:0000256" key="2">
    <source>
        <dbReference type="SAM" id="SignalP"/>
    </source>
</evidence>
<name>A0A1M5UH86_9VIBR</name>
<dbReference type="PANTHER" id="PTHR35936:SF19">
    <property type="entry name" value="AMINO-ACID-BINDING PROTEIN YXEM-RELATED"/>
    <property type="match status" value="1"/>
</dbReference>
<reference evidence="3 4" key="1">
    <citation type="submission" date="2016-11" db="EMBL/GenBank/DDBJ databases">
        <authorList>
            <person name="Jaros S."/>
            <person name="Januszkiewicz K."/>
            <person name="Wedrychowicz H."/>
        </authorList>
    </citation>
    <scope>NUCLEOTIDE SEQUENCE [LARGE SCALE GENOMIC DNA]</scope>
    <source>
        <strain evidence="3 4">CECT 7868</strain>
    </source>
</reference>
<dbReference type="EMBL" id="FQXZ01000002">
    <property type="protein sequence ID" value="SHH62327.1"/>
    <property type="molecule type" value="Genomic_DNA"/>
</dbReference>
<evidence type="ECO:0000256" key="1">
    <source>
        <dbReference type="ARBA" id="ARBA00010333"/>
    </source>
</evidence>
<dbReference type="STRING" id="1216006.VA7868_00090"/>
<organism evidence="3 4">
    <name type="scientific">Vibrio aerogenes CECT 7868</name>
    <dbReference type="NCBI Taxonomy" id="1216006"/>
    <lineage>
        <taxon>Bacteria</taxon>
        <taxon>Pseudomonadati</taxon>
        <taxon>Pseudomonadota</taxon>
        <taxon>Gammaproteobacteria</taxon>
        <taxon>Vibrionales</taxon>
        <taxon>Vibrionaceae</taxon>
        <taxon>Vibrio</taxon>
    </lineage>
</organism>
<evidence type="ECO:0000313" key="3">
    <source>
        <dbReference type="EMBL" id="SHH62327.1"/>
    </source>
</evidence>
<accession>A0A1M5UH86</accession>
<proteinExistence type="inferred from homology"/>
<feature type="signal peptide" evidence="2">
    <location>
        <begin position="1"/>
        <end position="25"/>
    </location>
</feature>
<gene>
    <name evidence="3" type="ORF">VA7868_00090</name>
</gene>
<sequence length="266" mass="30787">MFNTCRLSVSFLILLLFSPEGTAHQATPEKEHKFRLSMFEAPDTRQSDMMTRLYQDLFRRLGIAVEIESLPMKRASMQANSGKIDGEAARIASYGKIHTHMRRVDFPVAQVIFVAYARKSDQMISEDGWDALVKGNYRIGYLRGILFSERMLHDKISPVLLSQAKSVRQGLLKVLYGRTDLFIHTRGDYLEKEKMNDRLVEASVVQTVPLYMYVHQSHQALIPKIEQALHQMKEEGRFLEICHQIYQKYASKHCLASSQPYSRIQW</sequence>
<keyword evidence="2" id="KW-0732">Signal</keyword>
<feature type="chain" id="PRO_5011979748" evidence="2">
    <location>
        <begin position="26"/>
        <end position="266"/>
    </location>
</feature>
<protein>
    <submittedName>
        <fullName evidence="3">Uncharacterized protein</fullName>
    </submittedName>
</protein>
<dbReference type="Gene3D" id="3.40.190.10">
    <property type="entry name" value="Periplasmic binding protein-like II"/>
    <property type="match status" value="2"/>
</dbReference>
<evidence type="ECO:0000313" key="4">
    <source>
        <dbReference type="Proteomes" id="UP000184608"/>
    </source>
</evidence>
<dbReference type="RefSeq" id="WP_073601891.1">
    <property type="nucleotide sequence ID" value="NZ_FQXZ01000002.1"/>
</dbReference>
<dbReference type="OrthoDB" id="8255022at2"/>
<keyword evidence="4" id="KW-1185">Reference proteome</keyword>
<dbReference type="AlphaFoldDB" id="A0A1M5UH86"/>
<dbReference type="SUPFAM" id="SSF53850">
    <property type="entry name" value="Periplasmic binding protein-like II"/>
    <property type="match status" value="1"/>
</dbReference>
<comment type="similarity">
    <text evidence="1">Belongs to the bacterial solute-binding protein 3 family.</text>
</comment>
<dbReference type="Proteomes" id="UP000184608">
    <property type="component" value="Unassembled WGS sequence"/>
</dbReference>
<dbReference type="PANTHER" id="PTHR35936">
    <property type="entry name" value="MEMBRANE-BOUND LYTIC MUREIN TRANSGLYCOSYLASE F"/>
    <property type="match status" value="1"/>
</dbReference>